<dbReference type="GO" id="GO:0003677">
    <property type="term" value="F:DNA binding"/>
    <property type="evidence" value="ECO:0007669"/>
    <property type="project" value="TreeGrafter"/>
</dbReference>
<comment type="caution">
    <text evidence="7">The sequence shown here is derived from an EMBL/GenBank/DDBJ whole genome shotgun (WGS) entry which is preliminary data.</text>
</comment>
<dbReference type="GO" id="GO:0017025">
    <property type="term" value="F:TBP-class protein binding"/>
    <property type="evidence" value="ECO:0007669"/>
    <property type="project" value="TreeGrafter"/>
</dbReference>
<sequence length="136" mass="15973">MNSNDRNVIGRNKLQEIVNQIDPRYTLEPEVEEILLEVADEFIENVTTFGCALAKHRNSEQLEAKDLQLHLEKNWDVKVPGMTDFYSPLHTFRKAPLLEGHKQRLNLVRRSQYHFQKGIGKLVEKQKQYARKESDK</sequence>
<evidence type="ECO:0000256" key="1">
    <source>
        <dbReference type="ARBA" id="ARBA00004123"/>
    </source>
</evidence>
<dbReference type="Pfam" id="PF03847">
    <property type="entry name" value="TFIID_20kDa"/>
    <property type="match status" value="1"/>
</dbReference>
<dbReference type="InterPro" id="IPR009072">
    <property type="entry name" value="Histone-fold"/>
</dbReference>
<dbReference type="CDD" id="cd07981">
    <property type="entry name" value="HFD_TAF12"/>
    <property type="match status" value="1"/>
</dbReference>
<gene>
    <name evidence="7" type="ORF">AKO1_004502</name>
</gene>
<dbReference type="EMBL" id="JAOPGA020000055">
    <property type="protein sequence ID" value="KAL0476532.1"/>
    <property type="molecule type" value="Genomic_DNA"/>
</dbReference>
<dbReference type="Proteomes" id="UP001431209">
    <property type="component" value="Unassembled WGS sequence"/>
</dbReference>
<dbReference type="PANTHER" id="PTHR12264:SF21">
    <property type="entry name" value="TRANSCRIPTION INITIATION FACTOR TFIID SUBUNIT 12"/>
    <property type="match status" value="1"/>
</dbReference>
<evidence type="ECO:0000256" key="3">
    <source>
        <dbReference type="ARBA" id="ARBA00023015"/>
    </source>
</evidence>
<keyword evidence="3" id="KW-0805">Transcription regulation</keyword>
<dbReference type="AlphaFoldDB" id="A0AAW2YH62"/>
<keyword evidence="5" id="KW-0539">Nucleus</keyword>
<name>A0AAW2YH62_9EUKA</name>
<dbReference type="GO" id="GO:0051123">
    <property type="term" value="P:RNA polymerase II preinitiation complex assembly"/>
    <property type="evidence" value="ECO:0007669"/>
    <property type="project" value="TreeGrafter"/>
</dbReference>
<dbReference type="GO" id="GO:0005669">
    <property type="term" value="C:transcription factor TFIID complex"/>
    <property type="evidence" value="ECO:0007669"/>
    <property type="project" value="InterPro"/>
</dbReference>
<dbReference type="InterPro" id="IPR037794">
    <property type="entry name" value="TAF12"/>
</dbReference>
<evidence type="ECO:0000256" key="4">
    <source>
        <dbReference type="ARBA" id="ARBA00023163"/>
    </source>
</evidence>
<comment type="similarity">
    <text evidence="2">Belongs to the TAF12 family.</text>
</comment>
<accession>A0AAW2YH62</accession>
<evidence type="ECO:0000259" key="6">
    <source>
        <dbReference type="Pfam" id="PF03847"/>
    </source>
</evidence>
<dbReference type="SUPFAM" id="SSF47113">
    <property type="entry name" value="Histone-fold"/>
    <property type="match status" value="1"/>
</dbReference>
<dbReference type="InterPro" id="IPR003228">
    <property type="entry name" value="TFIID_TAF12_dom"/>
</dbReference>
<organism evidence="7 8">
    <name type="scientific">Acrasis kona</name>
    <dbReference type="NCBI Taxonomy" id="1008807"/>
    <lineage>
        <taxon>Eukaryota</taxon>
        <taxon>Discoba</taxon>
        <taxon>Heterolobosea</taxon>
        <taxon>Tetramitia</taxon>
        <taxon>Eutetramitia</taxon>
        <taxon>Acrasidae</taxon>
        <taxon>Acrasis</taxon>
    </lineage>
</organism>
<reference evidence="7 8" key="1">
    <citation type="submission" date="2024-03" db="EMBL/GenBank/DDBJ databases">
        <title>The Acrasis kona genome and developmental transcriptomes reveal deep origins of eukaryotic multicellular pathways.</title>
        <authorList>
            <person name="Sheikh S."/>
            <person name="Fu C.-J."/>
            <person name="Brown M.W."/>
            <person name="Baldauf S.L."/>
        </authorList>
    </citation>
    <scope>NUCLEOTIDE SEQUENCE [LARGE SCALE GENOMIC DNA]</scope>
    <source>
        <strain evidence="7 8">ATCC MYA-3509</strain>
    </source>
</reference>
<feature type="domain" description="Transcription initiation factor TFIID subunit 12" evidence="6">
    <location>
        <begin position="11"/>
        <end position="76"/>
    </location>
</feature>
<dbReference type="Gene3D" id="1.10.20.10">
    <property type="entry name" value="Histone, subunit A"/>
    <property type="match status" value="1"/>
</dbReference>
<evidence type="ECO:0000256" key="2">
    <source>
        <dbReference type="ARBA" id="ARBA00007530"/>
    </source>
</evidence>
<dbReference type="GO" id="GO:0000124">
    <property type="term" value="C:SAGA complex"/>
    <property type="evidence" value="ECO:0007669"/>
    <property type="project" value="InterPro"/>
</dbReference>
<comment type="subcellular location">
    <subcellularLocation>
        <location evidence="1">Nucleus</location>
    </subcellularLocation>
</comment>
<dbReference type="GO" id="GO:0046982">
    <property type="term" value="F:protein heterodimerization activity"/>
    <property type="evidence" value="ECO:0007669"/>
    <property type="project" value="InterPro"/>
</dbReference>
<evidence type="ECO:0000313" key="8">
    <source>
        <dbReference type="Proteomes" id="UP001431209"/>
    </source>
</evidence>
<proteinExistence type="inferred from homology"/>
<dbReference type="FunFam" id="1.10.20.10:FF:000011">
    <property type="entry name" value="Transcription initiation factor TFIID subunit 12"/>
    <property type="match status" value="1"/>
</dbReference>
<keyword evidence="8" id="KW-1185">Reference proteome</keyword>
<evidence type="ECO:0000256" key="5">
    <source>
        <dbReference type="ARBA" id="ARBA00023242"/>
    </source>
</evidence>
<dbReference type="PANTHER" id="PTHR12264">
    <property type="entry name" value="TRANSCRIPTION INITIATION FACTOR TFIID SUBUNIT 12"/>
    <property type="match status" value="1"/>
</dbReference>
<protein>
    <submittedName>
        <fullName evidence="7">Transcription initiation factor TFIID subunit 12</fullName>
    </submittedName>
</protein>
<evidence type="ECO:0000313" key="7">
    <source>
        <dbReference type="EMBL" id="KAL0476532.1"/>
    </source>
</evidence>
<keyword evidence="4" id="KW-0804">Transcription</keyword>